<comment type="caution">
    <text evidence="1">The sequence shown here is derived from an EMBL/GenBank/DDBJ whole genome shotgun (WGS) entry which is preliminary data.</text>
</comment>
<reference evidence="1" key="1">
    <citation type="submission" date="2023-04" db="EMBL/GenBank/DDBJ databases">
        <title>A chromosome-level genome assembly of the parasitoid wasp Eretmocerus hayati.</title>
        <authorList>
            <person name="Zhong Y."/>
            <person name="Liu S."/>
            <person name="Liu Y."/>
        </authorList>
    </citation>
    <scope>NUCLEOTIDE SEQUENCE</scope>
    <source>
        <strain evidence="1">ZJU_SS_LIU_2023</strain>
    </source>
</reference>
<dbReference type="Proteomes" id="UP001239111">
    <property type="component" value="Chromosome 2"/>
</dbReference>
<keyword evidence="2" id="KW-1185">Reference proteome</keyword>
<organism evidence="1 2">
    <name type="scientific">Eretmocerus hayati</name>
    <dbReference type="NCBI Taxonomy" id="131215"/>
    <lineage>
        <taxon>Eukaryota</taxon>
        <taxon>Metazoa</taxon>
        <taxon>Ecdysozoa</taxon>
        <taxon>Arthropoda</taxon>
        <taxon>Hexapoda</taxon>
        <taxon>Insecta</taxon>
        <taxon>Pterygota</taxon>
        <taxon>Neoptera</taxon>
        <taxon>Endopterygota</taxon>
        <taxon>Hymenoptera</taxon>
        <taxon>Apocrita</taxon>
        <taxon>Proctotrupomorpha</taxon>
        <taxon>Chalcidoidea</taxon>
        <taxon>Aphelinidae</taxon>
        <taxon>Aphelininae</taxon>
        <taxon>Eretmocerus</taxon>
    </lineage>
</organism>
<dbReference type="EMBL" id="CM056742">
    <property type="protein sequence ID" value="KAJ8676343.1"/>
    <property type="molecule type" value="Genomic_DNA"/>
</dbReference>
<evidence type="ECO:0000313" key="2">
    <source>
        <dbReference type="Proteomes" id="UP001239111"/>
    </source>
</evidence>
<evidence type="ECO:0000313" key="1">
    <source>
        <dbReference type="EMBL" id="KAJ8676343.1"/>
    </source>
</evidence>
<protein>
    <submittedName>
        <fullName evidence="1">Uncharacterized protein</fullName>
    </submittedName>
</protein>
<gene>
    <name evidence="1" type="ORF">QAD02_012130</name>
</gene>
<accession>A0ACC2NYS5</accession>
<sequence>MTSAQSINFIDVEMAVCQALNDSQSKLIDFTIEPLSKQWGGMMGAHFSLSAKVSQSSLKTTETINNTSELKFFAKTPPPESSSSKDLVDDRLNPEEVHFFQKVYPRMKGTQKWSPRCHFASNQLLIFEDLRLKDFAIRTSGLFDEASLKAAVETLASFHASSIVLQAEIGSGNGTMRLDEAYPGAFQEKIFYEGHGKCARANRVGFKTLEKLARYFGLDASLVPKILCRLCETVRPREGQCNVICHGDLWRSNIMFADGSSNFPSCLLVDYQMLRYASPALDLAMLLYVHTEPNLPSSVSLRNAMLVHYEKCLHDVLAGFGVEDFFSEDVVKDFDRCRLLGAAQASTRWPPVVFNSVMKDPVAFERWYFHERFEVYREYMELNPDYESMMKEYLIQLIDEGKRVLEII</sequence>
<name>A0ACC2NYS5_9HYME</name>
<proteinExistence type="predicted"/>